<feature type="transmembrane region" description="Helical" evidence="2">
    <location>
        <begin position="130"/>
        <end position="152"/>
    </location>
</feature>
<organism evidence="3 4">
    <name type="scientific">Volvox africanus</name>
    <dbReference type="NCBI Taxonomy" id="51714"/>
    <lineage>
        <taxon>Eukaryota</taxon>
        <taxon>Viridiplantae</taxon>
        <taxon>Chlorophyta</taxon>
        <taxon>core chlorophytes</taxon>
        <taxon>Chlorophyceae</taxon>
        <taxon>CS clade</taxon>
        <taxon>Chlamydomonadales</taxon>
        <taxon>Volvocaceae</taxon>
        <taxon>Volvox</taxon>
    </lineage>
</organism>
<evidence type="ECO:0000256" key="2">
    <source>
        <dbReference type="SAM" id="Phobius"/>
    </source>
</evidence>
<keyword evidence="4" id="KW-1185">Reference proteome</keyword>
<proteinExistence type="predicted"/>
<evidence type="ECO:0000313" key="3">
    <source>
        <dbReference type="EMBL" id="GIL57555.1"/>
    </source>
</evidence>
<evidence type="ECO:0000313" key="4">
    <source>
        <dbReference type="Proteomes" id="UP000747399"/>
    </source>
</evidence>
<feature type="region of interest" description="Disordered" evidence="1">
    <location>
        <begin position="76"/>
        <end position="113"/>
    </location>
</feature>
<keyword evidence="2" id="KW-0812">Transmembrane</keyword>
<accession>A0A8J4BFG2</accession>
<gene>
    <name evidence="3" type="ORF">Vafri_12760</name>
</gene>
<protein>
    <submittedName>
        <fullName evidence="3">Uncharacterized protein</fullName>
    </submittedName>
</protein>
<feature type="compositionally biased region" description="Pro residues" evidence="1">
    <location>
        <begin position="83"/>
        <end position="111"/>
    </location>
</feature>
<dbReference type="Proteomes" id="UP000747399">
    <property type="component" value="Unassembled WGS sequence"/>
</dbReference>
<comment type="caution">
    <text evidence="3">The sequence shown here is derived from an EMBL/GenBank/DDBJ whole genome shotgun (WGS) entry which is preliminary data.</text>
</comment>
<dbReference type="EMBL" id="BNCO01000028">
    <property type="protein sequence ID" value="GIL57555.1"/>
    <property type="molecule type" value="Genomic_DNA"/>
</dbReference>
<reference evidence="3" key="1">
    <citation type="journal article" date="2021" name="Proc. Natl. Acad. Sci. U.S.A.">
        <title>Three genomes in the algal genus Volvox reveal the fate of a haploid sex-determining region after a transition to homothallism.</title>
        <authorList>
            <person name="Yamamoto K."/>
            <person name="Hamaji T."/>
            <person name="Kawai-Toyooka H."/>
            <person name="Matsuzaki R."/>
            <person name="Takahashi F."/>
            <person name="Nishimura Y."/>
            <person name="Kawachi M."/>
            <person name="Noguchi H."/>
            <person name="Minakuchi Y."/>
            <person name="Umen J.G."/>
            <person name="Toyoda A."/>
            <person name="Nozaki H."/>
        </authorList>
    </citation>
    <scope>NUCLEOTIDE SEQUENCE</scope>
    <source>
        <strain evidence="3">NIES-3780</strain>
    </source>
</reference>
<keyword evidence="2" id="KW-1133">Transmembrane helix</keyword>
<sequence length="187" mass="20180">MKEGPGQMCPRKKQPNVSENNIVMPAFNAIKHGLLVSMAVLILCSSSASAQLGRMSSHWRSRQLLLDVSPPPVGNVIGNSTSFPPPSPSPPPPLTPSPPPPVSTAASPPPSKIADKFKHLEEGKSPAEKGIAITIGVLMLVGILTCLVCCVFRRGGQWRIPGLQWFKKKFGPKDKYSRYVDNQDDGF</sequence>
<dbReference type="AlphaFoldDB" id="A0A8J4BFG2"/>
<keyword evidence="2" id="KW-0472">Membrane</keyword>
<evidence type="ECO:0000256" key="1">
    <source>
        <dbReference type="SAM" id="MobiDB-lite"/>
    </source>
</evidence>
<name>A0A8J4BFG2_9CHLO</name>